<proteinExistence type="predicted"/>
<keyword evidence="2" id="KW-1185">Reference proteome</keyword>
<evidence type="ECO:0000313" key="2">
    <source>
        <dbReference type="Proteomes" id="UP000054596"/>
    </source>
</evidence>
<sequence length="109" mass="11774">MPLMRKSVPSVVTNEGRRRNTVTAPFTKPMIAAATRPAITASHIGAPASFANTIMNGANANTMPAERSMSPPIISMISPNAMIATGAMYCDRLTRLALLSRKSWLTNWK</sequence>
<dbReference type="EMBL" id="FCOJ02000020">
    <property type="protein sequence ID" value="SAK62835.1"/>
    <property type="molecule type" value="Genomic_DNA"/>
</dbReference>
<comment type="caution">
    <text evidence="1">The sequence shown here is derived from an EMBL/GenBank/DDBJ whole genome shotgun (WGS) entry which is preliminary data.</text>
</comment>
<dbReference type="AlphaFoldDB" id="A0A158AYI4"/>
<dbReference type="Proteomes" id="UP000054596">
    <property type="component" value="Unassembled WGS sequence"/>
</dbReference>
<reference evidence="1" key="1">
    <citation type="submission" date="2016-01" db="EMBL/GenBank/DDBJ databases">
        <authorList>
            <person name="Peeters C."/>
        </authorList>
    </citation>
    <scope>NUCLEOTIDE SEQUENCE [LARGE SCALE GENOMIC DNA]</scope>
    <source>
        <strain evidence="1">LMG 29325</strain>
    </source>
</reference>
<accession>A0A158AYI4</accession>
<evidence type="ECO:0000313" key="1">
    <source>
        <dbReference type="EMBL" id="SAK62835.1"/>
    </source>
</evidence>
<gene>
    <name evidence="1" type="ORF">AWB82_03247</name>
</gene>
<name>A0A158AYI4_9BURK</name>
<protein>
    <submittedName>
        <fullName evidence="1">Uncharacterized protein</fullName>
    </submittedName>
</protein>
<organism evidence="1 2">
    <name type="scientific">Caballeronia glebae</name>
    <dbReference type="NCBI Taxonomy" id="1777143"/>
    <lineage>
        <taxon>Bacteria</taxon>
        <taxon>Pseudomonadati</taxon>
        <taxon>Pseudomonadota</taxon>
        <taxon>Betaproteobacteria</taxon>
        <taxon>Burkholderiales</taxon>
        <taxon>Burkholderiaceae</taxon>
        <taxon>Caballeronia</taxon>
    </lineage>
</organism>